<sequence>MHRNNVLDTPRHSSSSSASKRPSCEKVLLVGENKTKRNKQKNDGAKQRVVCASPPSLAGPSHNVNNLPHSADHSTKDAQLDCLSMVISGLIAKLNGNPPAATVSVSGAGFIWFSQLAHPDAGGDNADFLRALEELSDHFQGEEKKGEPISEHLASTLNASLRCRPSSDGVKSACSKIKLSSNVPNLSVPATNSTISSAMTVGGKLIQ</sequence>
<dbReference type="Proteomes" id="UP000324222">
    <property type="component" value="Unassembled WGS sequence"/>
</dbReference>
<protein>
    <submittedName>
        <fullName evidence="2">Uncharacterized protein</fullName>
    </submittedName>
</protein>
<dbReference type="OrthoDB" id="5988333at2759"/>
<dbReference type="EMBL" id="VSRR010037754">
    <property type="protein sequence ID" value="MPC73896.1"/>
    <property type="molecule type" value="Genomic_DNA"/>
</dbReference>
<proteinExistence type="predicted"/>
<gene>
    <name evidence="2" type="ORF">E2C01_068238</name>
</gene>
<feature type="region of interest" description="Disordered" evidence="1">
    <location>
        <begin position="1"/>
        <end position="74"/>
    </location>
</feature>
<evidence type="ECO:0000256" key="1">
    <source>
        <dbReference type="SAM" id="MobiDB-lite"/>
    </source>
</evidence>
<name>A0A5B7HVZ6_PORTR</name>
<evidence type="ECO:0000313" key="3">
    <source>
        <dbReference type="Proteomes" id="UP000324222"/>
    </source>
</evidence>
<evidence type="ECO:0000313" key="2">
    <source>
        <dbReference type="EMBL" id="MPC73896.1"/>
    </source>
</evidence>
<keyword evidence="3" id="KW-1185">Reference proteome</keyword>
<accession>A0A5B7HVZ6</accession>
<comment type="caution">
    <text evidence="2">The sequence shown here is derived from an EMBL/GenBank/DDBJ whole genome shotgun (WGS) entry which is preliminary data.</text>
</comment>
<dbReference type="AlphaFoldDB" id="A0A5B7HVZ6"/>
<reference evidence="2 3" key="1">
    <citation type="submission" date="2019-05" db="EMBL/GenBank/DDBJ databases">
        <title>Another draft genome of Portunus trituberculatus and its Hox gene families provides insights of decapod evolution.</title>
        <authorList>
            <person name="Jeong J.-H."/>
            <person name="Song I."/>
            <person name="Kim S."/>
            <person name="Choi T."/>
            <person name="Kim D."/>
            <person name="Ryu S."/>
            <person name="Kim W."/>
        </authorList>
    </citation>
    <scope>NUCLEOTIDE SEQUENCE [LARGE SCALE GENOMIC DNA]</scope>
    <source>
        <tissue evidence="2">Muscle</tissue>
    </source>
</reference>
<organism evidence="2 3">
    <name type="scientific">Portunus trituberculatus</name>
    <name type="common">Swimming crab</name>
    <name type="synonym">Neptunus trituberculatus</name>
    <dbReference type="NCBI Taxonomy" id="210409"/>
    <lineage>
        <taxon>Eukaryota</taxon>
        <taxon>Metazoa</taxon>
        <taxon>Ecdysozoa</taxon>
        <taxon>Arthropoda</taxon>
        <taxon>Crustacea</taxon>
        <taxon>Multicrustacea</taxon>
        <taxon>Malacostraca</taxon>
        <taxon>Eumalacostraca</taxon>
        <taxon>Eucarida</taxon>
        <taxon>Decapoda</taxon>
        <taxon>Pleocyemata</taxon>
        <taxon>Brachyura</taxon>
        <taxon>Eubrachyura</taxon>
        <taxon>Portunoidea</taxon>
        <taxon>Portunidae</taxon>
        <taxon>Portuninae</taxon>
        <taxon>Portunus</taxon>
    </lineage>
</organism>